<organism evidence="3 4">
    <name type="scientific">Halorientalis brevis</name>
    <dbReference type="NCBI Taxonomy" id="1126241"/>
    <lineage>
        <taxon>Archaea</taxon>
        <taxon>Methanobacteriati</taxon>
        <taxon>Methanobacteriota</taxon>
        <taxon>Stenosarchaea group</taxon>
        <taxon>Halobacteria</taxon>
        <taxon>Halobacteriales</taxon>
        <taxon>Haloarculaceae</taxon>
        <taxon>Halorientalis</taxon>
    </lineage>
</organism>
<feature type="compositionally biased region" description="Polar residues" evidence="1">
    <location>
        <begin position="287"/>
        <end position="298"/>
    </location>
</feature>
<evidence type="ECO:0000313" key="4">
    <source>
        <dbReference type="Proteomes" id="UP001597119"/>
    </source>
</evidence>
<protein>
    <submittedName>
        <fullName evidence="3">HPP family protein</fullName>
    </submittedName>
</protein>
<proteinExistence type="predicted"/>
<dbReference type="AlphaFoldDB" id="A0ABD6C7Z7"/>
<feature type="transmembrane region" description="Helical" evidence="2">
    <location>
        <begin position="119"/>
        <end position="140"/>
    </location>
</feature>
<evidence type="ECO:0000256" key="2">
    <source>
        <dbReference type="SAM" id="Phobius"/>
    </source>
</evidence>
<feature type="transmembrane region" description="Helical" evidence="2">
    <location>
        <begin position="181"/>
        <end position="202"/>
    </location>
</feature>
<feature type="transmembrane region" description="Helical" evidence="2">
    <location>
        <begin position="62"/>
        <end position="79"/>
    </location>
</feature>
<evidence type="ECO:0000256" key="1">
    <source>
        <dbReference type="SAM" id="MobiDB-lite"/>
    </source>
</evidence>
<dbReference type="Gene3D" id="3.40.50.12370">
    <property type="match status" value="1"/>
</dbReference>
<feature type="transmembrane region" description="Helical" evidence="2">
    <location>
        <begin position="152"/>
        <end position="175"/>
    </location>
</feature>
<feature type="region of interest" description="Disordered" evidence="1">
    <location>
        <begin position="276"/>
        <end position="311"/>
    </location>
</feature>
<feature type="transmembrane region" description="Helical" evidence="2">
    <location>
        <begin position="37"/>
        <end position="56"/>
    </location>
</feature>
<keyword evidence="2" id="KW-0812">Transmembrane</keyword>
<feature type="transmembrane region" description="Helical" evidence="2">
    <location>
        <begin position="91"/>
        <end position="107"/>
    </location>
</feature>
<keyword evidence="4" id="KW-1185">Reference proteome</keyword>
<sequence>MRDRLRERYHAALTRIRRFERRESYEIRRWLENTRNLVHLSIVIFVPLLIALVTWLSNAVGILPYLLFPPLASGTYTLFAEPESEYASPSRFIGGLTIGALCGWFSYELLTGSTQSGGFTVSPTAAAVSIFLTGLVTWLLNVEEASAYSSALLVHIIDVGNVADISVVLVSGVTVTVTPQLTYVASVFVSSTLVAGAFVVWYRQFYEQRAQYLYESTKGDDHVLVPMRTESADQTAMLGARLAAAHDAGKVVLLDIVDSEAVAAAQRELLSRDAARLSPNVGADGGSPNSEETVSEGATDSEPRSPGLSPADLMDKIAADRAVAAAATRLEERAAEIETQVGVPCEVVVAVDTGNTASLVLETARQANCDLIATPYEEQYGSLSPFVRSLFRGNVDVLVHRSQSGRTRWRRVMVPVRRAGDVAHAMIDFAIRLTGQTGQVSVCNCVEQGRKMRRAQEMLSDLVDPFDGPLETLVSPDPIAEFLDHHAAEYDLVFMGASMDRSAASRLISPPTFERIQDLDCDVAIVDRKFRQ</sequence>
<gene>
    <name evidence="3" type="ORF">ACFR9U_01840</name>
</gene>
<comment type="caution">
    <text evidence="3">The sequence shown here is derived from an EMBL/GenBank/DDBJ whole genome shotgun (WGS) entry which is preliminary data.</text>
</comment>
<accession>A0ABD6C7Z7</accession>
<dbReference type="RefSeq" id="WP_247377269.1">
    <property type="nucleotide sequence ID" value="NZ_JALLGV010000003.1"/>
</dbReference>
<keyword evidence="2" id="KW-0472">Membrane</keyword>
<reference evidence="3 4" key="1">
    <citation type="journal article" date="2019" name="Int. J. Syst. Evol. Microbiol.">
        <title>The Global Catalogue of Microorganisms (GCM) 10K type strain sequencing project: providing services to taxonomists for standard genome sequencing and annotation.</title>
        <authorList>
            <consortium name="The Broad Institute Genomics Platform"/>
            <consortium name="The Broad Institute Genome Sequencing Center for Infectious Disease"/>
            <person name="Wu L."/>
            <person name="Ma J."/>
        </authorList>
    </citation>
    <scope>NUCLEOTIDE SEQUENCE [LARGE SCALE GENOMIC DNA]</scope>
    <source>
        <strain evidence="3 4">CGMCC 1.12125</strain>
    </source>
</reference>
<dbReference type="EMBL" id="JBHUDJ010000001">
    <property type="protein sequence ID" value="MFD1585709.1"/>
    <property type="molecule type" value="Genomic_DNA"/>
</dbReference>
<name>A0ABD6C7Z7_9EURY</name>
<evidence type="ECO:0000313" key="3">
    <source>
        <dbReference type="EMBL" id="MFD1585709.1"/>
    </source>
</evidence>
<dbReference type="Proteomes" id="UP001597119">
    <property type="component" value="Unassembled WGS sequence"/>
</dbReference>
<keyword evidence="2" id="KW-1133">Transmembrane helix</keyword>